<dbReference type="EMBL" id="MCBQ01010830">
    <property type="protein sequence ID" value="RKF71123.1"/>
    <property type="molecule type" value="Genomic_DNA"/>
</dbReference>
<evidence type="ECO:0000256" key="3">
    <source>
        <dbReference type="SAM" id="SignalP"/>
    </source>
</evidence>
<dbReference type="GO" id="GO:0004557">
    <property type="term" value="F:alpha-galactosidase activity"/>
    <property type="evidence" value="ECO:0007669"/>
    <property type="project" value="UniProtKB-EC"/>
</dbReference>
<dbReference type="InterPro" id="IPR017853">
    <property type="entry name" value="GH"/>
</dbReference>
<comment type="catalytic activity">
    <reaction evidence="1">
        <text>Hydrolysis of terminal, non-reducing alpha-D-galactose residues in alpha-D-galactosides, including galactose oligosaccharides, galactomannans and galactolipids.</text>
        <dbReference type="EC" id="3.2.1.22"/>
    </reaction>
</comment>
<name>A0A420I9E3_9PEZI</name>
<proteinExistence type="predicted"/>
<dbReference type="EC" id="3.2.1.22" evidence="2"/>
<reference evidence="5 6" key="1">
    <citation type="journal article" date="2018" name="BMC Genomics">
        <title>Comparative genome analyses reveal sequence features reflecting distinct modes of host-adaptation between dicot and monocot powdery mildew.</title>
        <authorList>
            <person name="Wu Y."/>
            <person name="Ma X."/>
            <person name="Pan Z."/>
            <person name="Kale S.D."/>
            <person name="Song Y."/>
            <person name="King H."/>
            <person name="Zhang Q."/>
            <person name="Presley C."/>
            <person name="Deng X."/>
            <person name="Wei C.I."/>
            <person name="Xiao S."/>
        </authorList>
    </citation>
    <scope>NUCLEOTIDE SEQUENCE [LARGE SCALE GENOMIC DNA]</scope>
    <source>
        <strain evidence="5">UMSG3</strain>
    </source>
</reference>
<keyword evidence="6" id="KW-1185">Reference proteome</keyword>
<feature type="signal peptide" evidence="3">
    <location>
        <begin position="1"/>
        <end position="17"/>
    </location>
</feature>
<sequence length="267" mass="30219">MLITLIVFGIGLGIFLSKREQSSLTRGAFWRPAAGTRWQIVLNRSLIDQDLDVPVFDIDLFSNNAKIITSLHAADRKVICYFSAGSYEPFRPDTKNFHPSDRGGQLDEWPGEYWLDTNSRNVRNIMKNRLKLAAQIGCDGVDPDNIDAYDNANGFGLTTADAINFLKFLATEAHSHNLSIGLKNGGKLVPDVLDFMEWDVNEQCLQFDECDMFQPFVKAGKPVFHIEYPDTLLTNDLILNKYCEDEKTRGFSTVLKKIQLDEWAVNC</sequence>
<evidence type="ECO:0000256" key="2">
    <source>
        <dbReference type="ARBA" id="ARBA00012755"/>
    </source>
</evidence>
<dbReference type="Proteomes" id="UP000283383">
    <property type="component" value="Unassembled WGS sequence"/>
</dbReference>
<evidence type="ECO:0000259" key="4">
    <source>
        <dbReference type="Pfam" id="PF03537"/>
    </source>
</evidence>
<dbReference type="InterPro" id="IPR013785">
    <property type="entry name" value="Aldolase_TIM"/>
</dbReference>
<feature type="chain" id="PRO_5019119212" description="alpha-galactosidase" evidence="3">
    <location>
        <begin position="18"/>
        <end position="267"/>
    </location>
</feature>
<dbReference type="Pfam" id="PF03537">
    <property type="entry name" value="Glyco_hydro_114"/>
    <property type="match status" value="1"/>
</dbReference>
<organism evidence="5 6">
    <name type="scientific">Golovinomyces cichoracearum</name>
    <dbReference type="NCBI Taxonomy" id="62708"/>
    <lineage>
        <taxon>Eukaryota</taxon>
        <taxon>Fungi</taxon>
        <taxon>Dikarya</taxon>
        <taxon>Ascomycota</taxon>
        <taxon>Pezizomycotina</taxon>
        <taxon>Leotiomycetes</taxon>
        <taxon>Erysiphales</taxon>
        <taxon>Erysiphaceae</taxon>
        <taxon>Golovinomyces</taxon>
    </lineage>
</organism>
<gene>
    <name evidence="5" type="ORF">GcM3_108008</name>
</gene>
<dbReference type="STRING" id="62708.A0A420I9E3"/>
<keyword evidence="3" id="KW-0732">Signal</keyword>
<evidence type="ECO:0000256" key="1">
    <source>
        <dbReference type="ARBA" id="ARBA00001255"/>
    </source>
</evidence>
<evidence type="ECO:0000313" key="5">
    <source>
        <dbReference type="EMBL" id="RKF71123.1"/>
    </source>
</evidence>
<comment type="caution">
    <text evidence="5">The sequence shown here is derived from an EMBL/GenBank/DDBJ whole genome shotgun (WGS) entry which is preliminary data.</text>
</comment>
<feature type="domain" description="Glycoside-hydrolase family GH114 TIM-barrel" evidence="4">
    <location>
        <begin position="37"/>
        <end position="263"/>
    </location>
</feature>
<dbReference type="InterPro" id="IPR004352">
    <property type="entry name" value="GH114_TIM-barrel"/>
</dbReference>
<dbReference type="PANTHER" id="PTHR35273:SF2">
    <property type="entry name" value="ALPHA-GALACTOSIDASE"/>
    <property type="match status" value="1"/>
</dbReference>
<dbReference type="Gene3D" id="3.20.20.70">
    <property type="entry name" value="Aldolase class I"/>
    <property type="match status" value="1"/>
</dbReference>
<protein>
    <recommendedName>
        <fullName evidence="2">alpha-galactosidase</fullName>
        <ecNumber evidence="2">3.2.1.22</ecNumber>
    </recommendedName>
</protein>
<dbReference type="SUPFAM" id="SSF51445">
    <property type="entry name" value="(Trans)glycosidases"/>
    <property type="match status" value="1"/>
</dbReference>
<accession>A0A420I9E3</accession>
<dbReference type="AlphaFoldDB" id="A0A420I9E3"/>
<evidence type="ECO:0000313" key="6">
    <source>
        <dbReference type="Proteomes" id="UP000283383"/>
    </source>
</evidence>
<dbReference type="PANTHER" id="PTHR35273">
    <property type="entry name" value="ALPHA-1,4 POLYGALACTOSAMINIDASE, PUTATIVE (AFU_ORTHOLOGUE AFUA_3G07890)-RELATED"/>
    <property type="match status" value="1"/>
</dbReference>